<reference evidence="11" key="1">
    <citation type="submission" date="2020-03" db="EMBL/GenBank/DDBJ databases">
        <title>Complete genome sequence of sulfur-oxidizing bacterium skT11.</title>
        <authorList>
            <person name="Kanda M."/>
            <person name="Kojima H."/>
            <person name="Fukui M."/>
        </authorList>
    </citation>
    <scope>NUCLEOTIDE SEQUENCE [LARGE SCALE GENOMIC DNA]</scope>
    <source>
        <strain evidence="11">skT11</strain>
    </source>
</reference>
<dbReference type="KEGG" id="slac:SKTS_22180"/>
<sequence>MDDRQAQNFWPPLAAGIGLGLALMAMFLFTGHGLGANGFFTRTVVWLSDIANPVWAEVNAYFKPYLGKGHPLNEWISWEIIGVALGALVGSLTARRFQWKIERGPRTGVPARLALALGGGVLTGFGAPLARGCTSGLGLSGGATLAVAAFVFLIAFFSAGLFLSALTRRIWQ</sequence>
<dbReference type="InterPro" id="IPR007272">
    <property type="entry name" value="Sulf_transp_TsuA/YedE"/>
</dbReference>
<keyword evidence="11" id="KW-1185">Reference proteome</keyword>
<evidence type="ECO:0000256" key="5">
    <source>
        <dbReference type="ARBA" id="ARBA00022692"/>
    </source>
</evidence>
<feature type="transmembrane region" description="Helical" evidence="9">
    <location>
        <begin position="142"/>
        <end position="166"/>
    </location>
</feature>
<dbReference type="PANTHER" id="PTHR30574:SF1">
    <property type="entry name" value="SULPHUR TRANSPORT DOMAIN-CONTAINING PROTEIN"/>
    <property type="match status" value="1"/>
</dbReference>
<evidence type="ECO:0000256" key="4">
    <source>
        <dbReference type="ARBA" id="ARBA00022519"/>
    </source>
</evidence>
<comment type="subcellular location">
    <subcellularLocation>
        <location evidence="1">Cell inner membrane</location>
        <topology evidence="1">Multi-pass membrane protein</topology>
    </subcellularLocation>
</comment>
<organism evidence="10 11">
    <name type="scientific">Sulfurimicrobium lacus</name>
    <dbReference type="NCBI Taxonomy" id="2715678"/>
    <lineage>
        <taxon>Bacteria</taxon>
        <taxon>Pseudomonadati</taxon>
        <taxon>Pseudomonadota</taxon>
        <taxon>Betaproteobacteria</taxon>
        <taxon>Nitrosomonadales</taxon>
        <taxon>Sulfuricellaceae</taxon>
        <taxon>Sulfurimicrobium</taxon>
    </lineage>
</organism>
<feature type="transmembrane region" description="Helical" evidence="9">
    <location>
        <begin position="75"/>
        <end position="92"/>
    </location>
</feature>
<gene>
    <name evidence="10" type="ORF">SKTS_22180</name>
</gene>
<dbReference type="Proteomes" id="UP000502260">
    <property type="component" value="Chromosome"/>
</dbReference>
<feature type="transmembrane region" description="Helical" evidence="9">
    <location>
        <begin position="12"/>
        <end position="30"/>
    </location>
</feature>
<dbReference type="EMBL" id="AP022853">
    <property type="protein sequence ID" value="BCB27332.1"/>
    <property type="molecule type" value="Genomic_DNA"/>
</dbReference>
<dbReference type="AlphaFoldDB" id="A0A6F8VEG0"/>
<keyword evidence="4" id="KW-0997">Cell inner membrane</keyword>
<evidence type="ECO:0000256" key="9">
    <source>
        <dbReference type="SAM" id="Phobius"/>
    </source>
</evidence>
<accession>A0A6F8VEG0</accession>
<keyword evidence="7 9" id="KW-0472">Membrane</keyword>
<evidence type="ECO:0000256" key="7">
    <source>
        <dbReference type="ARBA" id="ARBA00023136"/>
    </source>
</evidence>
<evidence type="ECO:0000256" key="6">
    <source>
        <dbReference type="ARBA" id="ARBA00022989"/>
    </source>
</evidence>
<name>A0A6F8VEG0_9PROT</name>
<keyword evidence="5 9" id="KW-0812">Transmembrane</keyword>
<evidence type="ECO:0000313" key="11">
    <source>
        <dbReference type="Proteomes" id="UP000502260"/>
    </source>
</evidence>
<dbReference type="PANTHER" id="PTHR30574">
    <property type="entry name" value="INNER MEMBRANE PROTEIN YEDE"/>
    <property type="match status" value="1"/>
</dbReference>
<evidence type="ECO:0000256" key="1">
    <source>
        <dbReference type="ARBA" id="ARBA00004429"/>
    </source>
</evidence>
<evidence type="ECO:0000313" key="10">
    <source>
        <dbReference type="EMBL" id="BCB27332.1"/>
    </source>
</evidence>
<dbReference type="Pfam" id="PF04143">
    <property type="entry name" value="Sulf_transp"/>
    <property type="match status" value="1"/>
</dbReference>
<dbReference type="GO" id="GO:0005886">
    <property type="term" value="C:plasma membrane"/>
    <property type="evidence" value="ECO:0007669"/>
    <property type="project" value="UniProtKB-SubCell"/>
</dbReference>
<dbReference type="RefSeq" id="WP_173064757.1">
    <property type="nucleotide sequence ID" value="NZ_AP022853.1"/>
</dbReference>
<proteinExistence type="inferred from homology"/>
<keyword evidence="6 9" id="KW-1133">Transmembrane helix</keyword>
<feature type="transmembrane region" description="Helical" evidence="9">
    <location>
        <begin position="113"/>
        <end position="130"/>
    </location>
</feature>
<protein>
    <submittedName>
        <fullName evidence="10">Uncharacterized protein</fullName>
    </submittedName>
</protein>
<evidence type="ECO:0000256" key="3">
    <source>
        <dbReference type="ARBA" id="ARBA00022475"/>
    </source>
</evidence>
<keyword evidence="2" id="KW-0813">Transport</keyword>
<evidence type="ECO:0000256" key="2">
    <source>
        <dbReference type="ARBA" id="ARBA00022448"/>
    </source>
</evidence>
<keyword evidence="3" id="KW-1003">Cell membrane</keyword>
<evidence type="ECO:0000256" key="8">
    <source>
        <dbReference type="ARBA" id="ARBA00035655"/>
    </source>
</evidence>
<comment type="similarity">
    <text evidence="8">Belongs to the TsuA/YedE (TC 9.B.102) family.</text>
</comment>